<dbReference type="SUPFAM" id="SSF52540">
    <property type="entry name" value="P-loop containing nucleoside triphosphate hydrolases"/>
    <property type="match status" value="1"/>
</dbReference>
<gene>
    <name evidence="5" type="ORF">CXP39_02875</name>
</gene>
<protein>
    <recommendedName>
        <fullName evidence="4">ABC transporter domain-containing protein</fullName>
    </recommendedName>
</protein>
<evidence type="ECO:0000313" key="5">
    <source>
        <dbReference type="EMBL" id="AUF83728.1"/>
    </source>
</evidence>
<evidence type="ECO:0000256" key="1">
    <source>
        <dbReference type="ARBA" id="ARBA00022448"/>
    </source>
</evidence>
<proteinExistence type="predicted"/>
<dbReference type="RefSeq" id="WP_027048545.1">
    <property type="nucleotide sequence ID" value="NZ_CP025257.1"/>
</dbReference>
<dbReference type="KEGG" id="msyr:CXP39_02875"/>
<evidence type="ECO:0000256" key="3">
    <source>
        <dbReference type="ARBA" id="ARBA00022840"/>
    </source>
</evidence>
<dbReference type="Gene3D" id="3.40.50.300">
    <property type="entry name" value="P-loop containing nucleotide triphosphate hydrolases"/>
    <property type="match status" value="1"/>
</dbReference>
<evidence type="ECO:0000256" key="2">
    <source>
        <dbReference type="ARBA" id="ARBA00022741"/>
    </source>
</evidence>
<dbReference type="EMBL" id="CP025257">
    <property type="protein sequence ID" value="AUF83728.1"/>
    <property type="molecule type" value="Genomic_DNA"/>
</dbReference>
<keyword evidence="3" id="KW-0067">ATP-binding</keyword>
<dbReference type="PANTHER" id="PTHR42939">
    <property type="entry name" value="ABC TRANSPORTER ATP-BINDING PROTEIN ALBC-RELATED"/>
    <property type="match status" value="1"/>
</dbReference>
<evidence type="ECO:0000313" key="6">
    <source>
        <dbReference type="Proteomes" id="UP000233419"/>
    </source>
</evidence>
<evidence type="ECO:0000259" key="4">
    <source>
        <dbReference type="PROSITE" id="PS50893"/>
    </source>
</evidence>
<reference evidence="5 6" key="1">
    <citation type="submission" date="2017-12" db="EMBL/GenBank/DDBJ databases">
        <title>Mesoplasma syrphidae YJS, Complete Genome.</title>
        <authorList>
            <person name="Knight T.F."/>
            <person name="Citino T."/>
            <person name="Rubinstein R."/>
            <person name="Neuschaefer Z."/>
        </authorList>
    </citation>
    <scope>NUCLEOTIDE SEQUENCE [LARGE SCALE GENOMIC DNA]</scope>
    <source>
        <strain evidence="5 6">YJS</strain>
    </source>
</reference>
<keyword evidence="6" id="KW-1185">Reference proteome</keyword>
<dbReference type="GO" id="GO:0016887">
    <property type="term" value="F:ATP hydrolysis activity"/>
    <property type="evidence" value="ECO:0007669"/>
    <property type="project" value="InterPro"/>
</dbReference>
<dbReference type="InterPro" id="IPR003439">
    <property type="entry name" value="ABC_transporter-like_ATP-bd"/>
</dbReference>
<dbReference type="InterPro" id="IPR027417">
    <property type="entry name" value="P-loop_NTPase"/>
</dbReference>
<keyword evidence="1" id="KW-0813">Transport</keyword>
<dbReference type="AlphaFoldDB" id="A0A2K9BZD9"/>
<name>A0A2K9BZD9_9MOLU</name>
<dbReference type="Proteomes" id="UP000233419">
    <property type="component" value="Chromosome"/>
</dbReference>
<dbReference type="InterPro" id="IPR051782">
    <property type="entry name" value="ABC_Transporter_VariousFunc"/>
</dbReference>
<accession>A0A2K9BZD9</accession>
<dbReference type="OrthoDB" id="388394at2"/>
<dbReference type="Pfam" id="PF00005">
    <property type="entry name" value="ABC_tran"/>
    <property type="match status" value="1"/>
</dbReference>
<organism evidence="5 6">
    <name type="scientific">Mesoplasma syrphidae</name>
    <dbReference type="NCBI Taxonomy" id="225999"/>
    <lineage>
        <taxon>Bacteria</taxon>
        <taxon>Bacillati</taxon>
        <taxon>Mycoplasmatota</taxon>
        <taxon>Mollicutes</taxon>
        <taxon>Entomoplasmatales</taxon>
        <taxon>Entomoplasmataceae</taxon>
        <taxon>Mesoplasma</taxon>
    </lineage>
</organism>
<dbReference type="PROSITE" id="PS50893">
    <property type="entry name" value="ABC_TRANSPORTER_2"/>
    <property type="match status" value="1"/>
</dbReference>
<sequence>MKEKARKTVESEAKSIVHVKNISKTFGKNNWAIKNASFTIYSNECISLLGSNGSGKTTLMSLIANSIELTLGEINYSFEEKELSQAIGFQNRDQDWPMGFLVKDITAIWIATYEVIDQDWVNYLKDVFGINQIWHNYLSKQSMVTKQLFALFLVFLYKPELILVDQLSSDIDWKYSEKISKLMSEYVKKGNTLILNSPSPYFLDHLSTRVIYISGGEIIDDLSKTEIKREYKTVMNYSKTLLKEEIIKERTSNNRKKVFAPFVNKLNTYILQLQDAIKSYVDYSNFALSKLEEELVNSVFAVASLKEIVGNFYKQKTDKNAIKGVVKIIKDTKKVLLKARKHAKISDSLLSSRVVKILKAITKYLENDLTAIFVSEKALYQQNDEQNNLSLKERQHLKRLKRKYIQEEIRHLKTAARRQKLKQTLRIKRLKSEQ</sequence>
<dbReference type="PANTHER" id="PTHR42939:SF1">
    <property type="entry name" value="ABC TRANSPORTER ATP-BINDING PROTEIN ALBC-RELATED"/>
    <property type="match status" value="1"/>
</dbReference>
<feature type="domain" description="ABC transporter" evidence="4">
    <location>
        <begin position="17"/>
        <end position="240"/>
    </location>
</feature>
<keyword evidence="2" id="KW-0547">Nucleotide-binding</keyword>
<dbReference type="GO" id="GO:0005524">
    <property type="term" value="F:ATP binding"/>
    <property type="evidence" value="ECO:0007669"/>
    <property type="project" value="UniProtKB-KW"/>
</dbReference>